<proteinExistence type="predicted"/>
<gene>
    <name evidence="1" type="ORF">B9Q37_20800</name>
</gene>
<name>A0A2J0PGV4_9ENTR</name>
<dbReference type="OrthoDB" id="6576015at2"/>
<protein>
    <submittedName>
        <fullName evidence="1">Uncharacterized protein</fullName>
    </submittedName>
</protein>
<evidence type="ECO:0000313" key="1">
    <source>
        <dbReference type="EMBL" id="PJD69510.1"/>
    </source>
</evidence>
<reference evidence="1 2" key="1">
    <citation type="journal article" date="2017" name="J. Antimicrob. Chemother.">
        <title>Characterization of the population structure, drug resistance mechanisms and plasmids of the community-associated Enterobacter cloacae complex in China.</title>
        <authorList>
            <person name="Zhou K."/>
            <person name="Yu W."/>
            <person name="Cao X."/>
            <person name="Shen P."/>
            <person name="Lu H."/>
            <person name="Luo Q."/>
            <person name="Rossen J.W.A."/>
            <person name="Xiao Y."/>
        </authorList>
    </citation>
    <scope>NUCLEOTIDE SEQUENCE [LARGE SCALE GENOMIC DNA]</scope>
    <source>
        <strain evidence="1">ECC1097</strain>
    </source>
</reference>
<dbReference type="Proteomes" id="UP000230495">
    <property type="component" value="Unassembled WGS sequence"/>
</dbReference>
<dbReference type="EMBL" id="NEEU01000018">
    <property type="protein sequence ID" value="PJD69510.1"/>
    <property type="molecule type" value="Genomic_DNA"/>
</dbReference>
<dbReference type="AlphaFoldDB" id="A0A2J0PGV4"/>
<accession>A0A2J0PGV4</accession>
<organism evidence="1">
    <name type="scientific">Enterobacter kobei</name>
    <dbReference type="NCBI Taxonomy" id="208224"/>
    <lineage>
        <taxon>Bacteria</taxon>
        <taxon>Pseudomonadati</taxon>
        <taxon>Pseudomonadota</taxon>
        <taxon>Gammaproteobacteria</taxon>
        <taxon>Enterobacterales</taxon>
        <taxon>Enterobacteriaceae</taxon>
        <taxon>Enterobacter</taxon>
        <taxon>Enterobacter cloacae complex</taxon>
    </lineage>
</organism>
<sequence>MKKVIVFFNGKPCKAISVLKGVTSIREAYPNGEEVNLQIMSAGFPSLTGDHEVIYVASDRELASQEIFDAASKYL</sequence>
<dbReference type="RefSeq" id="WP_023337452.1">
    <property type="nucleotide sequence ID" value="NZ_BEGI01000067.1"/>
</dbReference>
<evidence type="ECO:0000313" key="2">
    <source>
        <dbReference type="Proteomes" id="UP000230495"/>
    </source>
</evidence>
<comment type="caution">
    <text evidence="1">The sequence shown here is derived from an EMBL/GenBank/DDBJ whole genome shotgun (WGS) entry which is preliminary data.</text>
</comment>